<dbReference type="InterPro" id="IPR001810">
    <property type="entry name" value="F-box_dom"/>
</dbReference>
<dbReference type="SUPFAM" id="SSF52047">
    <property type="entry name" value="RNI-like"/>
    <property type="match status" value="1"/>
</dbReference>
<dbReference type="Proteomes" id="UP000002358">
    <property type="component" value="Chromosome 2"/>
</dbReference>
<accession>A0A7M7LNC0</accession>
<dbReference type="GO" id="GO:0019005">
    <property type="term" value="C:SCF ubiquitin ligase complex"/>
    <property type="evidence" value="ECO:0007669"/>
    <property type="project" value="TreeGrafter"/>
</dbReference>
<dbReference type="PROSITE" id="PS50181">
    <property type="entry name" value="FBOX"/>
    <property type="match status" value="1"/>
</dbReference>
<dbReference type="InterPro" id="IPR036047">
    <property type="entry name" value="F-box-like_dom_sf"/>
</dbReference>
<name>A0A7M7LNC0_NASVI</name>
<dbReference type="SMART" id="SM00256">
    <property type="entry name" value="FBOX"/>
    <property type="match status" value="1"/>
</dbReference>
<dbReference type="InterPro" id="IPR006553">
    <property type="entry name" value="Leu-rich_rpt_Cys-con_subtyp"/>
</dbReference>
<keyword evidence="1" id="KW-0833">Ubl conjugation pathway</keyword>
<dbReference type="SUPFAM" id="SSF81383">
    <property type="entry name" value="F-box domain"/>
    <property type="match status" value="1"/>
</dbReference>
<sequence length="480" mass="55275">MESEKTKHETSRDSGTDVQLSDDHDYIQSPISKLPVECLIAIFSLLPIADRVRIQRVCKHWQSISLESWFSLKTLTFYEEVWGYKYWLGRGIDLTVFKKVLKLCGSYVTRIDFSTHYTKPNADFVELLKADKSLFVIIRNYCPNLVAIDIRNLEITCEGLEYLGKSYSTLSEFAIDGYEDVYENGFGSVNFDKPLSFLFRKNKNLQRLKLNIPSNGHCLLKLNPITIEKISVVHGLGGEEIICKALNRFINLRILNINDWSGNHDWFNYGNNDVSYINEMLEAIEPHSEKLIELEISTIDNYLVLIHAENISCFSNLQKLLLDGDALKIDFCTITKYCTQLTYVKLIGLSVSEIQIASIMQLPKLQELYLWYLKKITDAIFTNHMSSLKIFNCFQCSQLTNIGFRSLLQNSSESLQSLTIRYCKKINLKNLIQDAKEVMDTRSTGPLLKVLVKKKGESSFVKKKVTKLSKYLELTEYVRD</sequence>
<evidence type="ECO:0000259" key="3">
    <source>
        <dbReference type="PROSITE" id="PS50181"/>
    </source>
</evidence>
<dbReference type="Pfam" id="PF12937">
    <property type="entry name" value="F-box-like"/>
    <property type="match status" value="1"/>
</dbReference>
<dbReference type="SMR" id="A0A7M7LNC0"/>
<evidence type="ECO:0000256" key="1">
    <source>
        <dbReference type="ARBA" id="ARBA00022786"/>
    </source>
</evidence>
<protein>
    <recommendedName>
        <fullName evidence="3">F-box domain-containing protein</fullName>
    </recommendedName>
</protein>
<dbReference type="InterPro" id="IPR032675">
    <property type="entry name" value="LRR_dom_sf"/>
</dbReference>
<evidence type="ECO:0000256" key="2">
    <source>
        <dbReference type="SAM" id="MobiDB-lite"/>
    </source>
</evidence>
<dbReference type="Gene3D" id="3.80.10.10">
    <property type="entry name" value="Ribonuclease Inhibitor"/>
    <property type="match status" value="1"/>
</dbReference>
<evidence type="ECO:0000313" key="5">
    <source>
        <dbReference type="Proteomes" id="UP000002358"/>
    </source>
</evidence>
<dbReference type="PANTHER" id="PTHR13318">
    <property type="entry name" value="PARTNER OF PAIRED, ISOFORM B-RELATED"/>
    <property type="match status" value="1"/>
</dbReference>
<organism evidence="4 5">
    <name type="scientific">Nasonia vitripennis</name>
    <name type="common">Parasitic wasp</name>
    <dbReference type="NCBI Taxonomy" id="7425"/>
    <lineage>
        <taxon>Eukaryota</taxon>
        <taxon>Metazoa</taxon>
        <taxon>Ecdysozoa</taxon>
        <taxon>Arthropoda</taxon>
        <taxon>Hexapoda</taxon>
        <taxon>Insecta</taxon>
        <taxon>Pterygota</taxon>
        <taxon>Neoptera</taxon>
        <taxon>Endopterygota</taxon>
        <taxon>Hymenoptera</taxon>
        <taxon>Apocrita</taxon>
        <taxon>Proctotrupomorpha</taxon>
        <taxon>Chalcidoidea</taxon>
        <taxon>Pteromalidae</taxon>
        <taxon>Pteromalinae</taxon>
        <taxon>Nasonia</taxon>
    </lineage>
</organism>
<feature type="region of interest" description="Disordered" evidence="2">
    <location>
        <begin position="1"/>
        <end position="22"/>
    </location>
</feature>
<dbReference type="KEGG" id="nvi:100679445"/>
<dbReference type="GO" id="GO:0031146">
    <property type="term" value="P:SCF-dependent proteasomal ubiquitin-dependent protein catabolic process"/>
    <property type="evidence" value="ECO:0007669"/>
    <property type="project" value="TreeGrafter"/>
</dbReference>
<dbReference type="GeneID" id="100679445"/>
<evidence type="ECO:0000313" key="4">
    <source>
        <dbReference type="EnsemblMetazoa" id="XP_003424111"/>
    </source>
</evidence>
<keyword evidence="5" id="KW-1185">Reference proteome</keyword>
<dbReference type="RefSeq" id="XP_003424111.1">
    <property type="nucleotide sequence ID" value="XM_003424063.4"/>
</dbReference>
<dbReference type="AlphaFoldDB" id="A0A7M7LNC0"/>
<proteinExistence type="predicted"/>
<dbReference type="CDD" id="cd09917">
    <property type="entry name" value="F-box_SF"/>
    <property type="match status" value="1"/>
</dbReference>
<dbReference type="EnsemblMetazoa" id="XM_003424063">
    <property type="protein sequence ID" value="XP_003424111"/>
    <property type="gene ID" value="LOC100679445"/>
</dbReference>
<dbReference type="Gene3D" id="1.20.1280.50">
    <property type="match status" value="1"/>
</dbReference>
<dbReference type="SMART" id="SM00367">
    <property type="entry name" value="LRR_CC"/>
    <property type="match status" value="2"/>
</dbReference>
<reference evidence="4" key="1">
    <citation type="submission" date="2021-01" db="UniProtKB">
        <authorList>
            <consortium name="EnsemblMetazoa"/>
        </authorList>
    </citation>
    <scope>IDENTIFICATION</scope>
</reference>
<feature type="domain" description="F-box" evidence="3">
    <location>
        <begin position="28"/>
        <end position="72"/>
    </location>
</feature>
<dbReference type="OrthoDB" id="549243at2759"/>